<dbReference type="PROSITE" id="PS00370">
    <property type="entry name" value="PEP_ENZYMES_PHOS_SITE"/>
    <property type="match status" value="1"/>
</dbReference>
<keyword evidence="11 15" id="KW-0067">ATP-binding</keyword>
<comment type="similarity">
    <text evidence="4 15">Belongs to the PEP-utilizing enzyme family.</text>
</comment>
<keyword evidence="12 15" id="KW-0460">Magnesium</keyword>
<dbReference type="EMBL" id="JABFDB010000016">
    <property type="protein sequence ID" value="NYZ22146.1"/>
    <property type="molecule type" value="Genomic_DNA"/>
</dbReference>
<dbReference type="Gene3D" id="3.20.20.60">
    <property type="entry name" value="Phosphoenolpyruvate-binding domains"/>
    <property type="match status" value="1"/>
</dbReference>
<evidence type="ECO:0000256" key="15">
    <source>
        <dbReference type="PIRNR" id="PIRNR000854"/>
    </source>
</evidence>
<evidence type="ECO:0000256" key="10">
    <source>
        <dbReference type="ARBA" id="ARBA00022777"/>
    </source>
</evidence>
<dbReference type="InterPro" id="IPR008279">
    <property type="entry name" value="PEP-util_enz_mobile_dom"/>
</dbReference>
<dbReference type="Pfam" id="PF01326">
    <property type="entry name" value="PPDK_N"/>
    <property type="match status" value="1"/>
</dbReference>
<keyword evidence="10 15" id="KW-0418">Kinase</keyword>
<comment type="cofactor">
    <cofactor evidence="1 15">
        <name>Mg(2+)</name>
        <dbReference type="ChEBI" id="CHEBI:18420"/>
    </cofactor>
</comment>
<organism evidence="19 20">
    <name type="scientific">Azospirillum oleiclasticum</name>
    <dbReference type="NCBI Taxonomy" id="2735135"/>
    <lineage>
        <taxon>Bacteria</taxon>
        <taxon>Pseudomonadati</taxon>
        <taxon>Pseudomonadota</taxon>
        <taxon>Alphaproteobacteria</taxon>
        <taxon>Rhodospirillales</taxon>
        <taxon>Azospirillaceae</taxon>
        <taxon>Azospirillum</taxon>
    </lineage>
</organism>
<sequence>MSDARYVRWFAELGRGDVPLVGGKNASLGELRRNLTPLGIPVPDGFALTADSFRDALTAAGAWGELHDLLDGLGKEDVARLARCGARARDLVYAAGLTPAAEAELRRAWAALSAEHGPDLAVAVRSSATAEDLPTASFAGQHETYLNVAGEANLLDAVKRCQASLFTDRAIAYRIDQGFDHFKVALSVGVQTMVRSDLAAAGVMFSIDTETGFPDVVFITGAYGLGETVVQGAVDPDEFYVHKPTWRLGARAVLRRRLGEKQVKMVYRTGRTREATRVVPTPDADRRRFCLTDREVVTLAEYAIRIEDHYGCSMDMEWAKDGLDGLIYVVQARPETVASRRRPMELESFVPDGRGEVLAQGRAVGARMAAGPVRIVTDPHHLSAFRPGEVLVADTTTPDWEPVMKTAAAIVTNRGGRTCHAAIVARELGIPAVVGAETATAALGDGRTVTVSCAEGEVGRVYDGAVPFHVERVDLGSLERPQTRIMVNIGNPEQAFQTAALPVDGVGLARMEFIISETIRAHPMALLHPERVQDAAERDRIRDLAGGHPDGAAFFVERLSEGIGTIAAAFHPRPVIVRLSDFKTNEYAALVGGRWFEPVEENPMLGFRGAARYAHEAYEEGFALECRALARVRDDMGLTNVTVMVPFCRRVAEAERVLATMARHGLERGRDGLEVYVMCEIPNNVLLIDEFSRLFDGFSIGSNDLTQLTLGVDRDSPLVAFDFDERDPGVLAFLRQTVEGARRNGRSCGICGQAPSDYPEIAEFLVRLGIGSMSLTPDSVLRTLRMVVNLEHSLGRPPRADA</sequence>
<dbReference type="InterPro" id="IPR015813">
    <property type="entry name" value="Pyrv/PenolPyrv_kinase-like_dom"/>
</dbReference>
<evidence type="ECO:0000256" key="5">
    <source>
        <dbReference type="ARBA" id="ARBA00011996"/>
    </source>
</evidence>
<evidence type="ECO:0000256" key="12">
    <source>
        <dbReference type="ARBA" id="ARBA00022842"/>
    </source>
</evidence>
<dbReference type="GO" id="GO:0008986">
    <property type="term" value="F:pyruvate, water dikinase activity"/>
    <property type="evidence" value="ECO:0007669"/>
    <property type="project" value="UniProtKB-EC"/>
</dbReference>
<comment type="catalytic activity">
    <reaction evidence="14 15">
        <text>pyruvate + ATP + H2O = phosphoenolpyruvate + AMP + phosphate + 2 H(+)</text>
        <dbReference type="Rhea" id="RHEA:11364"/>
        <dbReference type="ChEBI" id="CHEBI:15361"/>
        <dbReference type="ChEBI" id="CHEBI:15377"/>
        <dbReference type="ChEBI" id="CHEBI:15378"/>
        <dbReference type="ChEBI" id="CHEBI:30616"/>
        <dbReference type="ChEBI" id="CHEBI:43474"/>
        <dbReference type="ChEBI" id="CHEBI:58702"/>
        <dbReference type="ChEBI" id="CHEBI:456215"/>
        <dbReference type="EC" id="2.7.9.2"/>
    </reaction>
</comment>
<comment type="caution">
    <text evidence="19">The sequence shown here is derived from an EMBL/GenBank/DDBJ whole genome shotgun (WGS) entry which is preliminary data.</text>
</comment>
<dbReference type="Pfam" id="PF02896">
    <property type="entry name" value="PEP-utilizers_C"/>
    <property type="match status" value="1"/>
</dbReference>
<evidence type="ECO:0000256" key="7">
    <source>
        <dbReference type="ARBA" id="ARBA00022679"/>
    </source>
</evidence>
<protein>
    <recommendedName>
        <fullName evidence="6 15">Phosphoenolpyruvate synthase</fullName>
        <shortName evidence="15">PEP synthase</shortName>
        <ecNumber evidence="5 15">2.7.9.2</ecNumber>
    </recommendedName>
    <alternativeName>
        <fullName evidence="13 15">Pyruvate, water dikinase</fullName>
    </alternativeName>
</protein>
<evidence type="ECO:0000256" key="4">
    <source>
        <dbReference type="ARBA" id="ARBA00007837"/>
    </source>
</evidence>
<dbReference type="NCBIfam" id="NF005057">
    <property type="entry name" value="PRK06464.1"/>
    <property type="match status" value="1"/>
</dbReference>
<evidence type="ECO:0000256" key="14">
    <source>
        <dbReference type="ARBA" id="ARBA00047700"/>
    </source>
</evidence>
<comment type="function">
    <text evidence="2 15">Catalyzes the phosphorylation of pyruvate to phosphoenolpyruvate.</text>
</comment>
<evidence type="ECO:0000256" key="3">
    <source>
        <dbReference type="ARBA" id="ARBA00004742"/>
    </source>
</evidence>
<evidence type="ECO:0000256" key="8">
    <source>
        <dbReference type="ARBA" id="ARBA00022723"/>
    </source>
</evidence>
<keyword evidence="7 15" id="KW-0808">Transferase</keyword>
<evidence type="ECO:0000256" key="13">
    <source>
        <dbReference type="ARBA" id="ARBA00033470"/>
    </source>
</evidence>
<name>A0ABX2TFQ1_9PROT</name>
<evidence type="ECO:0000256" key="9">
    <source>
        <dbReference type="ARBA" id="ARBA00022741"/>
    </source>
</evidence>
<evidence type="ECO:0000256" key="11">
    <source>
        <dbReference type="ARBA" id="ARBA00022840"/>
    </source>
</evidence>
<feature type="domain" description="PEP-utilising enzyme mobile" evidence="16">
    <location>
        <begin position="386"/>
        <end position="456"/>
    </location>
</feature>
<dbReference type="InterPro" id="IPR000121">
    <property type="entry name" value="PEP_util_C"/>
</dbReference>
<feature type="domain" description="PEP-utilising enzyme C-terminal" evidence="18">
    <location>
        <begin position="482"/>
        <end position="788"/>
    </location>
</feature>
<dbReference type="InterPro" id="IPR013815">
    <property type="entry name" value="ATP_grasp_subdomain_1"/>
</dbReference>
<dbReference type="RefSeq" id="WP_180283926.1">
    <property type="nucleotide sequence ID" value="NZ_JABFDB010000016.1"/>
</dbReference>
<evidence type="ECO:0000259" key="17">
    <source>
        <dbReference type="Pfam" id="PF01326"/>
    </source>
</evidence>
<keyword evidence="8 15" id="KW-0479">Metal-binding</keyword>
<evidence type="ECO:0000256" key="2">
    <source>
        <dbReference type="ARBA" id="ARBA00002988"/>
    </source>
</evidence>
<comment type="pathway">
    <text evidence="3 15">Carbohydrate biosynthesis; gluconeogenesis.</text>
</comment>
<dbReference type="Proteomes" id="UP000584642">
    <property type="component" value="Unassembled WGS sequence"/>
</dbReference>
<evidence type="ECO:0000259" key="18">
    <source>
        <dbReference type="Pfam" id="PF02896"/>
    </source>
</evidence>
<dbReference type="PIRSF" id="PIRSF000854">
    <property type="entry name" value="PEP_synthase"/>
    <property type="match status" value="1"/>
</dbReference>
<dbReference type="InterPro" id="IPR040442">
    <property type="entry name" value="Pyrv_kinase-like_dom_sf"/>
</dbReference>
<evidence type="ECO:0000256" key="6">
    <source>
        <dbReference type="ARBA" id="ARBA00021623"/>
    </source>
</evidence>
<dbReference type="EC" id="2.7.9.2" evidence="5 15"/>
<dbReference type="InterPro" id="IPR023151">
    <property type="entry name" value="PEP_util_CS"/>
</dbReference>
<keyword evidence="20" id="KW-1185">Reference proteome</keyword>
<dbReference type="Pfam" id="PF00391">
    <property type="entry name" value="PEP-utilizers"/>
    <property type="match status" value="1"/>
</dbReference>
<dbReference type="InterPro" id="IPR018274">
    <property type="entry name" value="PEP_util_AS"/>
</dbReference>
<dbReference type="SUPFAM" id="SSF51621">
    <property type="entry name" value="Phosphoenolpyruvate/pyruvate domain"/>
    <property type="match status" value="1"/>
</dbReference>
<evidence type="ECO:0000256" key="1">
    <source>
        <dbReference type="ARBA" id="ARBA00001946"/>
    </source>
</evidence>
<reference evidence="19 20" key="1">
    <citation type="submission" date="2020-05" db="EMBL/GenBank/DDBJ databases">
        <title>Azospirillum oleiclasticum sp. nov, a nitrogen-fixing and heavy crude oil-emulsifying bacterium isolated from the crude oil of Yumen Oilfield.</title>
        <authorList>
            <person name="Wu D."/>
            <person name="Cai M."/>
            <person name="Zhang X."/>
        </authorList>
    </citation>
    <scope>NUCLEOTIDE SEQUENCE [LARGE SCALE GENOMIC DNA]</scope>
    <source>
        <strain evidence="19 20">ROY-1-1-2</strain>
    </source>
</reference>
<dbReference type="PROSITE" id="PS00742">
    <property type="entry name" value="PEP_ENZYMES_2"/>
    <property type="match status" value="1"/>
</dbReference>
<gene>
    <name evidence="19" type="primary">ppsA</name>
    <name evidence="19" type="ORF">HND93_20725</name>
</gene>
<dbReference type="Gene3D" id="3.50.30.10">
    <property type="entry name" value="Phosphohistidine domain"/>
    <property type="match status" value="1"/>
</dbReference>
<dbReference type="PANTHER" id="PTHR43030">
    <property type="entry name" value="PHOSPHOENOLPYRUVATE SYNTHASE"/>
    <property type="match status" value="1"/>
</dbReference>
<proteinExistence type="inferred from homology"/>
<dbReference type="NCBIfam" id="TIGR01418">
    <property type="entry name" value="PEP_synth"/>
    <property type="match status" value="1"/>
</dbReference>
<evidence type="ECO:0000313" key="19">
    <source>
        <dbReference type="EMBL" id="NYZ22146.1"/>
    </source>
</evidence>
<dbReference type="SUPFAM" id="SSF56059">
    <property type="entry name" value="Glutathione synthetase ATP-binding domain-like"/>
    <property type="match status" value="1"/>
</dbReference>
<dbReference type="Gene3D" id="3.30.1490.20">
    <property type="entry name" value="ATP-grasp fold, A domain"/>
    <property type="match status" value="1"/>
</dbReference>
<dbReference type="InterPro" id="IPR006319">
    <property type="entry name" value="PEP_synth"/>
</dbReference>
<accession>A0ABX2TFQ1</accession>
<dbReference type="InterPro" id="IPR036637">
    <property type="entry name" value="Phosphohistidine_dom_sf"/>
</dbReference>
<dbReference type="Gene3D" id="3.30.470.20">
    <property type="entry name" value="ATP-grasp fold, B domain"/>
    <property type="match status" value="1"/>
</dbReference>
<feature type="domain" description="Pyruvate phosphate dikinase AMP/ATP-binding" evidence="17">
    <location>
        <begin position="19"/>
        <end position="343"/>
    </location>
</feature>
<dbReference type="SUPFAM" id="SSF52009">
    <property type="entry name" value="Phosphohistidine domain"/>
    <property type="match status" value="1"/>
</dbReference>
<keyword evidence="9 15" id="KW-0547">Nucleotide-binding</keyword>
<evidence type="ECO:0000313" key="20">
    <source>
        <dbReference type="Proteomes" id="UP000584642"/>
    </source>
</evidence>
<dbReference type="PANTHER" id="PTHR43030:SF1">
    <property type="entry name" value="PHOSPHOENOLPYRUVATE SYNTHASE"/>
    <property type="match status" value="1"/>
</dbReference>
<dbReference type="InterPro" id="IPR002192">
    <property type="entry name" value="PPDK_AMP/ATP-bd"/>
</dbReference>
<evidence type="ECO:0000259" key="16">
    <source>
        <dbReference type="Pfam" id="PF00391"/>
    </source>
</evidence>